<dbReference type="Proteomes" id="UP000054097">
    <property type="component" value="Unassembled WGS sequence"/>
</dbReference>
<keyword evidence="3" id="KW-1185">Reference proteome</keyword>
<sequence>MQSVLGLRTEPSLPSMRDATGPVARSAKGDHPVPLAHATIASTLQFLVPPSVHGIPSSLLSRQLGNRHHFLSLTPEDQAAYFCLNPEHPSQDTSKVLSTLHELADQNAEDLARSIQYSTDGEDLLCHVITADPGALQFIFIWETPDASDSSDQAQWKYLDVKPFSPSNSLYGTLQEAEEAKLKVHSKSSLTREASAEDSYWSAYNNVAPSVTNGRSAFLNGLIRNESATGLSRGSASPRREEAYWDRYGYDSDEDDGEAAPQPVIAPPAAAVVTDPQSFRGYGPTHAWSVGGARFSPEDLSEALAMHLQPELAPSSDVAQGLAMSLNTPPPKVEPVQPPVEPVSPLQEFSFSDASVEQDTNSAMGGSMSSGEKAVADATRGIYNLWRSTRNPQGSENGSSSEEKQAFLQLVTRALADL</sequence>
<dbReference type="EMBL" id="KN824277">
    <property type="protein sequence ID" value="KIM34319.1"/>
    <property type="molecule type" value="Genomic_DNA"/>
</dbReference>
<reference evidence="3" key="2">
    <citation type="submission" date="2015-01" db="EMBL/GenBank/DDBJ databases">
        <title>Evolutionary Origins and Diversification of the Mycorrhizal Mutualists.</title>
        <authorList>
            <consortium name="DOE Joint Genome Institute"/>
            <consortium name="Mycorrhizal Genomics Consortium"/>
            <person name="Kohler A."/>
            <person name="Kuo A."/>
            <person name="Nagy L.G."/>
            <person name="Floudas D."/>
            <person name="Copeland A."/>
            <person name="Barry K.W."/>
            <person name="Cichocki N."/>
            <person name="Veneault-Fourrey C."/>
            <person name="LaButti K."/>
            <person name="Lindquist E.A."/>
            <person name="Lipzen A."/>
            <person name="Lundell T."/>
            <person name="Morin E."/>
            <person name="Murat C."/>
            <person name="Riley R."/>
            <person name="Ohm R."/>
            <person name="Sun H."/>
            <person name="Tunlid A."/>
            <person name="Henrissat B."/>
            <person name="Grigoriev I.V."/>
            <person name="Hibbett D.S."/>
            <person name="Martin F."/>
        </authorList>
    </citation>
    <scope>NUCLEOTIDE SEQUENCE [LARGE SCALE GENOMIC DNA]</scope>
    <source>
        <strain evidence="3">MAFF 305830</strain>
    </source>
</reference>
<feature type="region of interest" description="Disordered" evidence="1">
    <location>
        <begin position="1"/>
        <end position="30"/>
    </location>
</feature>
<dbReference type="OrthoDB" id="2270193at2759"/>
<proteinExistence type="predicted"/>
<accession>A0A0C3BQE8</accession>
<name>A0A0C3BQE8_SERVB</name>
<evidence type="ECO:0000256" key="1">
    <source>
        <dbReference type="SAM" id="MobiDB-lite"/>
    </source>
</evidence>
<dbReference type="AlphaFoldDB" id="A0A0C3BQE8"/>
<organism evidence="2 3">
    <name type="scientific">Serendipita vermifera MAFF 305830</name>
    <dbReference type="NCBI Taxonomy" id="933852"/>
    <lineage>
        <taxon>Eukaryota</taxon>
        <taxon>Fungi</taxon>
        <taxon>Dikarya</taxon>
        <taxon>Basidiomycota</taxon>
        <taxon>Agaricomycotina</taxon>
        <taxon>Agaricomycetes</taxon>
        <taxon>Sebacinales</taxon>
        <taxon>Serendipitaceae</taxon>
        <taxon>Serendipita</taxon>
    </lineage>
</organism>
<gene>
    <name evidence="2" type="ORF">M408DRAFT_325754</name>
</gene>
<evidence type="ECO:0000313" key="2">
    <source>
        <dbReference type="EMBL" id="KIM34319.1"/>
    </source>
</evidence>
<reference evidence="2 3" key="1">
    <citation type="submission" date="2014-04" db="EMBL/GenBank/DDBJ databases">
        <authorList>
            <consortium name="DOE Joint Genome Institute"/>
            <person name="Kuo A."/>
            <person name="Zuccaro A."/>
            <person name="Kohler A."/>
            <person name="Nagy L.G."/>
            <person name="Floudas D."/>
            <person name="Copeland A."/>
            <person name="Barry K.W."/>
            <person name="Cichocki N."/>
            <person name="Veneault-Fourrey C."/>
            <person name="LaButti K."/>
            <person name="Lindquist E.A."/>
            <person name="Lipzen A."/>
            <person name="Lundell T."/>
            <person name="Morin E."/>
            <person name="Murat C."/>
            <person name="Sun H."/>
            <person name="Tunlid A."/>
            <person name="Henrissat B."/>
            <person name="Grigoriev I.V."/>
            <person name="Hibbett D.S."/>
            <person name="Martin F."/>
            <person name="Nordberg H.P."/>
            <person name="Cantor M.N."/>
            <person name="Hua S.X."/>
        </authorList>
    </citation>
    <scope>NUCLEOTIDE SEQUENCE [LARGE SCALE GENOMIC DNA]</scope>
    <source>
        <strain evidence="2 3">MAFF 305830</strain>
    </source>
</reference>
<dbReference type="STRING" id="933852.A0A0C3BQE8"/>
<protein>
    <submittedName>
        <fullName evidence="2">Uncharacterized protein</fullName>
    </submittedName>
</protein>
<evidence type="ECO:0000313" key="3">
    <source>
        <dbReference type="Proteomes" id="UP000054097"/>
    </source>
</evidence>
<dbReference type="HOGENOM" id="CLU_657485_0_0_1"/>